<evidence type="ECO:0000256" key="1">
    <source>
        <dbReference type="SAM" id="SignalP"/>
    </source>
</evidence>
<keyword evidence="1" id="KW-0732">Signal</keyword>
<comment type="caution">
    <text evidence="2">The sequence shown here is derived from an EMBL/GenBank/DDBJ whole genome shotgun (WGS) entry which is preliminary data.</text>
</comment>
<reference evidence="2 3" key="1">
    <citation type="submission" date="2018-04" db="EMBL/GenBank/DDBJ databases">
        <title>Sphingobacterium sp. M46 Genome.</title>
        <authorList>
            <person name="Cheng J."/>
            <person name="Li Y."/>
        </authorList>
    </citation>
    <scope>NUCLEOTIDE SEQUENCE [LARGE SCALE GENOMIC DNA]</scope>
    <source>
        <strain evidence="2 3">M46</strain>
    </source>
</reference>
<feature type="chain" id="PRO_5016792211" evidence="1">
    <location>
        <begin position="21"/>
        <end position="73"/>
    </location>
</feature>
<protein>
    <submittedName>
        <fullName evidence="2">Uncharacterized protein</fullName>
    </submittedName>
</protein>
<feature type="signal peptide" evidence="1">
    <location>
        <begin position="1"/>
        <end position="20"/>
    </location>
</feature>
<dbReference type="EMBL" id="QCXX01000003">
    <property type="protein sequence ID" value="PUV24069.1"/>
    <property type="molecule type" value="Genomic_DNA"/>
</dbReference>
<dbReference type="AlphaFoldDB" id="A0A363NTI0"/>
<accession>A0A363NTI0</accession>
<organism evidence="2 3">
    <name type="scientific">Sphingobacterium athyrii</name>
    <dbReference type="NCBI Taxonomy" id="2152717"/>
    <lineage>
        <taxon>Bacteria</taxon>
        <taxon>Pseudomonadati</taxon>
        <taxon>Bacteroidota</taxon>
        <taxon>Sphingobacteriia</taxon>
        <taxon>Sphingobacteriales</taxon>
        <taxon>Sphingobacteriaceae</taxon>
        <taxon>Sphingobacterium</taxon>
    </lineage>
</organism>
<keyword evidence="3" id="KW-1185">Reference proteome</keyword>
<proteinExistence type="predicted"/>
<evidence type="ECO:0000313" key="2">
    <source>
        <dbReference type="EMBL" id="PUV24069.1"/>
    </source>
</evidence>
<sequence>MKRQKFISTILLGIPLLSSAQVLKPRSKKNIGKSNKKGFVVREDESRYHGIQTKPENAFLRCKLSSAVYNLIN</sequence>
<dbReference type="RefSeq" id="WP_108633997.1">
    <property type="nucleotide sequence ID" value="NZ_QCXX01000003.1"/>
</dbReference>
<name>A0A363NTI0_9SPHI</name>
<dbReference type="Proteomes" id="UP000250831">
    <property type="component" value="Unassembled WGS sequence"/>
</dbReference>
<evidence type="ECO:0000313" key="3">
    <source>
        <dbReference type="Proteomes" id="UP000250831"/>
    </source>
</evidence>
<gene>
    <name evidence="2" type="ORF">DCO56_11900</name>
</gene>